<evidence type="ECO:0000256" key="3">
    <source>
        <dbReference type="ARBA" id="ARBA00022553"/>
    </source>
</evidence>
<protein>
    <recommendedName>
        <fullName evidence="2">histidine kinase</fullName>
        <ecNumber evidence="2">2.7.13.3</ecNumber>
    </recommendedName>
</protein>
<dbReference type="PROSITE" id="PS50112">
    <property type="entry name" value="PAS"/>
    <property type="match status" value="1"/>
</dbReference>
<dbReference type="Gene3D" id="3.30.565.10">
    <property type="entry name" value="Histidine kinase-like ATPase, C-terminal domain"/>
    <property type="match status" value="1"/>
</dbReference>
<dbReference type="GO" id="GO:0005524">
    <property type="term" value="F:ATP binding"/>
    <property type="evidence" value="ECO:0007669"/>
    <property type="project" value="UniProtKB-KW"/>
</dbReference>
<dbReference type="EC" id="2.7.13.3" evidence="2"/>
<keyword evidence="3" id="KW-0597">Phosphoprotein</keyword>
<dbReference type="AlphaFoldDB" id="A0A8J3XX07"/>
<dbReference type="InterPro" id="IPR003594">
    <property type="entry name" value="HATPase_dom"/>
</dbReference>
<dbReference type="Gene3D" id="3.30.450.20">
    <property type="entry name" value="PAS domain"/>
    <property type="match status" value="1"/>
</dbReference>
<keyword evidence="4" id="KW-0808">Transferase</keyword>
<evidence type="ECO:0000313" key="10">
    <source>
        <dbReference type="EMBL" id="GII55311.1"/>
    </source>
</evidence>
<dbReference type="InterPro" id="IPR000014">
    <property type="entry name" value="PAS"/>
</dbReference>
<keyword evidence="8" id="KW-0902">Two-component regulatory system</keyword>
<organism evidence="10 11">
    <name type="scientific">Planotetraspora thailandica</name>
    <dbReference type="NCBI Taxonomy" id="487172"/>
    <lineage>
        <taxon>Bacteria</taxon>
        <taxon>Bacillati</taxon>
        <taxon>Actinomycetota</taxon>
        <taxon>Actinomycetes</taxon>
        <taxon>Streptosporangiales</taxon>
        <taxon>Streptosporangiaceae</taxon>
        <taxon>Planotetraspora</taxon>
    </lineage>
</organism>
<comment type="caution">
    <text evidence="10">The sequence shown here is derived from an EMBL/GenBank/DDBJ whole genome shotgun (WGS) entry which is preliminary data.</text>
</comment>
<dbReference type="Proteomes" id="UP000605992">
    <property type="component" value="Unassembled WGS sequence"/>
</dbReference>
<evidence type="ECO:0000256" key="6">
    <source>
        <dbReference type="ARBA" id="ARBA00022777"/>
    </source>
</evidence>
<accession>A0A8J3XX07</accession>
<dbReference type="InterPro" id="IPR036890">
    <property type="entry name" value="HATPase_C_sf"/>
</dbReference>
<dbReference type="CDD" id="cd00130">
    <property type="entry name" value="PAS"/>
    <property type="match status" value="1"/>
</dbReference>
<dbReference type="PANTHER" id="PTHR24421">
    <property type="entry name" value="NITRATE/NITRITE SENSOR PROTEIN NARX-RELATED"/>
    <property type="match status" value="1"/>
</dbReference>
<dbReference type="Pfam" id="PF07730">
    <property type="entry name" value="HisKA_3"/>
    <property type="match status" value="1"/>
</dbReference>
<dbReference type="GO" id="GO:0000155">
    <property type="term" value="F:phosphorelay sensor kinase activity"/>
    <property type="evidence" value="ECO:0007669"/>
    <property type="project" value="InterPro"/>
</dbReference>
<comment type="catalytic activity">
    <reaction evidence="1">
        <text>ATP + protein L-histidine = ADP + protein N-phospho-L-histidine.</text>
        <dbReference type="EC" id="2.7.13.3"/>
    </reaction>
</comment>
<keyword evidence="7" id="KW-0067">ATP-binding</keyword>
<gene>
    <name evidence="10" type="ORF">Pth03_37000</name>
</gene>
<reference evidence="10" key="1">
    <citation type="submission" date="2021-01" db="EMBL/GenBank/DDBJ databases">
        <title>Whole genome shotgun sequence of Planotetraspora thailandica NBRC 104271.</title>
        <authorList>
            <person name="Komaki H."/>
            <person name="Tamura T."/>
        </authorList>
    </citation>
    <scope>NUCLEOTIDE SEQUENCE</scope>
    <source>
        <strain evidence="10">NBRC 104271</strain>
    </source>
</reference>
<dbReference type="InterPro" id="IPR011712">
    <property type="entry name" value="Sig_transdc_His_kin_sub3_dim/P"/>
</dbReference>
<dbReference type="PANTHER" id="PTHR24421:SF10">
    <property type="entry name" value="NITRATE_NITRITE SENSOR PROTEIN NARQ"/>
    <property type="match status" value="1"/>
</dbReference>
<keyword evidence="5" id="KW-0547">Nucleotide-binding</keyword>
<evidence type="ECO:0000256" key="4">
    <source>
        <dbReference type="ARBA" id="ARBA00022679"/>
    </source>
</evidence>
<dbReference type="EMBL" id="BOOR01000025">
    <property type="protein sequence ID" value="GII55311.1"/>
    <property type="molecule type" value="Genomic_DNA"/>
</dbReference>
<dbReference type="CDD" id="cd16917">
    <property type="entry name" value="HATPase_UhpB-NarQ-NarX-like"/>
    <property type="match status" value="1"/>
</dbReference>
<dbReference type="Pfam" id="PF13426">
    <property type="entry name" value="PAS_9"/>
    <property type="match status" value="1"/>
</dbReference>
<keyword evidence="6 10" id="KW-0418">Kinase</keyword>
<dbReference type="InterPro" id="IPR050482">
    <property type="entry name" value="Sensor_HK_TwoCompSys"/>
</dbReference>
<keyword evidence="11" id="KW-1185">Reference proteome</keyword>
<evidence type="ECO:0000313" key="11">
    <source>
        <dbReference type="Proteomes" id="UP000605992"/>
    </source>
</evidence>
<evidence type="ECO:0000256" key="7">
    <source>
        <dbReference type="ARBA" id="ARBA00022840"/>
    </source>
</evidence>
<dbReference type="GO" id="GO:0046983">
    <property type="term" value="F:protein dimerization activity"/>
    <property type="evidence" value="ECO:0007669"/>
    <property type="project" value="InterPro"/>
</dbReference>
<evidence type="ECO:0000256" key="2">
    <source>
        <dbReference type="ARBA" id="ARBA00012438"/>
    </source>
</evidence>
<feature type="domain" description="PAS" evidence="9">
    <location>
        <begin position="68"/>
        <end position="120"/>
    </location>
</feature>
<sequence>MGAVGTSADNAAAEALNATLKRETRRCGMSGMAARPATRVSDLRKVRKMRPSQASAIREGALDMETPDNEVLLRAVAAVADAIYVIDQDGRATFANPAALAILGYDEKEILGRPSHETIHYRRPDGSPYPKDECPLVRPLFSGETVRGDQDAFIRKDGSLIPIAYSSAPVTLTDGKGAVVAFHDISERMRLGEVEASRARISRAADHVRRIIERDLHDGAQQQFITIALELEHIRSVIGINPETAERLLEHAQKDLLDAIEQLRRLAHGIYPAVLSERGLVAALRSLARQAMTMVHVKADDIGRLPPDTEMTAYFIVAEAVTNVVKHAQADHVEIALARTPRVLRLTVMDDGVGGATFGAGTGLQGLRDRADAVGGRLSLESPIGGPTVISLELPMHGEPGRS</sequence>
<dbReference type="SMART" id="SM00387">
    <property type="entry name" value="HATPase_c"/>
    <property type="match status" value="1"/>
</dbReference>
<evidence type="ECO:0000256" key="8">
    <source>
        <dbReference type="ARBA" id="ARBA00023012"/>
    </source>
</evidence>
<dbReference type="SUPFAM" id="SSF55874">
    <property type="entry name" value="ATPase domain of HSP90 chaperone/DNA topoisomerase II/histidine kinase"/>
    <property type="match status" value="1"/>
</dbReference>
<dbReference type="SUPFAM" id="SSF55785">
    <property type="entry name" value="PYP-like sensor domain (PAS domain)"/>
    <property type="match status" value="1"/>
</dbReference>
<evidence type="ECO:0000259" key="9">
    <source>
        <dbReference type="PROSITE" id="PS50112"/>
    </source>
</evidence>
<dbReference type="GO" id="GO:0016020">
    <property type="term" value="C:membrane"/>
    <property type="evidence" value="ECO:0007669"/>
    <property type="project" value="InterPro"/>
</dbReference>
<name>A0A8J3XX07_9ACTN</name>
<dbReference type="InterPro" id="IPR035965">
    <property type="entry name" value="PAS-like_dom_sf"/>
</dbReference>
<dbReference type="Gene3D" id="1.20.5.1930">
    <property type="match status" value="1"/>
</dbReference>
<evidence type="ECO:0000256" key="5">
    <source>
        <dbReference type="ARBA" id="ARBA00022741"/>
    </source>
</evidence>
<evidence type="ECO:0000256" key="1">
    <source>
        <dbReference type="ARBA" id="ARBA00000085"/>
    </source>
</evidence>
<dbReference type="NCBIfam" id="TIGR00229">
    <property type="entry name" value="sensory_box"/>
    <property type="match status" value="1"/>
</dbReference>
<dbReference type="SMART" id="SM00091">
    <property type="entry name" value="PAS"/>
    <property type="match status" value="1"/>
</dbReference>
<proteinExistence type="predicted"/>
<dbReference type="Pfam" id="PF02518">
    <property type="entry name" value="HATPase_c"/>
    <property type="match status" value="1"/>
</dbReference>